<keyword evidence="5" id="KW-0804">Transcription</keyword>
<dbReference type="GO" id="GO:0032993">
    <property type="term" value="C:protein-DNA complex"/>
    <property type="evidence" value="ECO:0007669"/>
    <property type="project" value="TreeGrafter"/>
</dbReference>
<proteinExistence type="inferred from homology"/>
<dbReference type="SUPFAM" id="SSF46785">
    <property type="entry name" value="Winged helix' DNA-binding domain"/>
    <property type="match status" value="1"/>
</dbReference>
<dbReference type="Gene3D" id="3.40.190.10">
    <property type="entry name" value="Periplasmic binding protein-like II"/>
    <property type="match status" value="2"/>
</dbReference>
<keyword evidence="4" id="KW-0010">Activator</keyword>
<dbReference type="PANTHER" id="PTHR30346:SF29">
    <property type="entry name" value="LYSR SUBSTRATE-BINDING"/>
    <property type="match status" value="1"/>
</dbReference>
<dbReference type="PANTHER" id="PTHR30346">
    <property type="entry name" value="TRANSCRIPTIONAL DUAL REGULATOR HCAR-RELATED"/>
    <property type="match status" value="1"/>
</dbReference>
<dbReference type="InterPro" id="IPR036390">
    <property type="entry name" value="WH_DNA-bd_sf"/>
</dbReference>
<dbReference type="Gene3D" id="1.10.10.10">
    <property type="entry name" value="Winged helix-like DNA-binding domain superfamily/Winged helix DNA-binding domain"/>
    <property type="match status" value="1"/>
</dbReference>
<dbReference type="Proteomes" id="UP001141629">
    <property type="component" value="Unassembled WGS sequence"/>
</dbReference>
<keyword evidence="3" id="KW-0238">DNA-binding</keyword>
<dbReference type="SUPFAM" id="SSF53850">
    <property type="entry name" value="Periplasmic binding protein-like II"/>
    <property type="match status" value="1"/>
</dbReference>
<evidence type="ECO:0000259" key="6">
    <source>
        <dbReference type="PROSITE" id="PS50931"/>
    </source>
</evidence>
<dbReference type="GO" id="GO:0003700">
    <property type="term" value="F:DNA-binding transcription factor activity"/>
    <property type="evidence" value="ECO:0007669"/>
    <property type="project" value="InterPro"/>
</dbReference>
<evidence type="ECO:0000256" key="2">
    <source>
        <dbReference type="ARBA" id="ARBA00023015"/>
    </source>
</evidence>
<comment type="caution">
    <text evidence="7">The sequence shown here is derived from an EMBL/GenBank/DDBJ whole genome shotgun (WGS) entry which is preliminary data.</text>
</comment>
<dbReference type="AlphaFoldDB" id="A0A9X2Z714"/>
<dbReference type="Pfam" id="PF03466">
    <property type="entry name" value="LysR_substrate"/>
    <property type="match status" value="1"/>
</dbReference>
<evidence type="ECO:0000256" key="5">
    <source>
        <dbReference type="ARBA" id="ARBA00023163"/>
    </source>
</evidence>
<keyword evidence="8" id="KW-1185">Reference proteome</keyword>
<gene>
    <name evidence="7" type="ORF">H7K45_22710</name>
</gene>
<dbReference type="RefSeq" id="WP_263998254.1">
    <property type="nucleotide sequence ID" value="NZ_JACKVK010000011.1"/>
</dbReference>
<reference evidence="7" key="1">
    <citation type="submission" date="2020-07" db="EMBL/GenBank/DDBJ databases">
        <authorList>
            <person name="Pettersson B.M.F."/>
            <person name="Behra P.R.K."/>
            <person name="Ramesh M."/>
            <person name="Das S."/>
            <person name="Dasgupta S."/>
            <person name="Kirsebom L.A."/>
        </authorList>
    </citation>
    <scope>NUCLEOTIDE SEQUENCE</scope>
    <source>
        <strain evidence="7">DSM 44838</strain>
    </source>
</reference>
<name>A0A9X2Z714_9MYCO</name>
<dbReference type="InterPro" id="IPR000847">
    <property type="entry name" value="LysR_HTH_N"/>
</dbReference>
<dbReference type="GO" id="GO:0003677">
    <property type="term" value="F:DNA binding"/>
    <property type="evidence" value="ECO:0007669"/>
    <property type="project" value="UniProtKB-KW"/>
</dbReference>
<feature type="domain" description="HTH lysR-type" evidence="6">
    <location>
        <begin position="4"/>
        <end position="61"/>
    </location>
</feature>
<evidence type="ECO:0000256" key="4">
    <source>
        <dbReference type="ARBA" id="ARBA00023159"/>
    </source>
</evidence>
<protein>
    <submittedName>
        <fullName evidence="7">LysR family transcriptional regulator</fullName>
    </submittedName>
</protein>
<evidence type="ECO:0000256" key="1">
    <source>
        <dbReference type="ARBA" id="ARBA00009437"/>
    </source>
</evidence>
<accession>A0A9X2Z714</accession>
<dbReference type="PROSITE" id="PS50931">
    <property type="entry name" value="HTH_LYSR"/>
    <property type="match status" value="1"/>
</dbReference>
<dbReference type="EMBL" id="JACKVK010000011">
    <property type="protein sequence ID" value="MCV7423369.1"/>
    <property type="molecule type" value="Genomic_DNA"/>
</dbReference>
<evidence type="ECO:0000313" key="7">
    <source>
        <dbReference type="EMBL" id="MCV7423369.1"/>
    </source>
</evidence>
<dbReference type="PRINTS" id="PR00039">
    <property type="entry name" value="HTHLYSR"/>
</dbReference>
<keyword evidence="2" id="KW-0805">Transcription regulation</keyword>
<sequence>MDEVTLLGLRVCREVAVLGSFTAAARSLGYSQPAVSRQVAAMEAAVGAPLFVRNARGVSPSAAGAAVVARAGRILADVDSLRRDLDGLGDRLAGRVRLGVFPAAAAVLAPRAIAQLAGEHPGLDVRLTEASTPALLRDVRNRRVTVAVIGAGTGLDDYDLEGLAVRQVFAGDLCVAVPVGHRLAGAPTVPVRALEGEPWVVGDGPAGDPQFGAWPTIGDPVVAFRAKGWPARLGLVAAGLGICLLPEPVAPSVPVGVTAVRVDDPGWLGRVTLAVTGPAPGDVALAAVDALVAAGDGILAARPN</sequence>
<dbReference type="Pfam" id="PF00126">
    <property type="entry name" value="HTH_1"/>
    <property type="match status" value="1"/>
</dbReference>
<dbReference type="InterPro" id="IPR036388">
    <property type="entry name" value="WH-like_DNA-bd_sf"/>
</dbReference>
<evidence type="ECO:0000313" key="8">
    <source>
        <dbReference type="Proteomes" id="UP001141629"/>
    </source>
</evidence>
<evidence type="ECO:0000256" key="3">
    <source>
        <dbReference type="ARBA" id="ARBA00023125"/>
    </source>
</evidence>
<comment type="similarity">
    <text evidence="1">Belongs to the LysR transcriptional regulatory family.</text>
</comment>
<dbReference type="InterPro" id="IPR005119">
    <property type="entry name" value="LysR_subst-bd"/>
</dbReference>
<organism evidence="7 8">
    <name type="scientific">Mycobacterium yunnanensis</name>
    <dbReference type="NCBI Taxonomy" id="368477"/>
    <lineage>
        <taxon>Bacteria</taxon>
        <taxon>Bacillati</taxon>
        <taxon>Actinomycetota</taxon>
        <taxon>Actinomycetes</taxon>
        <taxon>Mycobacteriales</taxon>
        <taxon>Mycobacteriaceae</taxon>
        <taxon>Mycobacterium</taxon>
    </lineage>
</organism>
<reference evidence="7" key="2">
    <citation type="journal article" date="2022" name="BMC Genomics">
        <title>Comparative genome analysis of mycobacteria focusing on tRNA and non-coding RNA.</title>
        <authorList>
            <person name="Behra P.R.K."/>
            <person name="Pettersson B.M.F."/>
            <person name="Ramesh M."/>
            <person name="Das S."/>
            <person name="Dasgupta S."/>
            <person name="Kirsebom L.A."/>
        </authorList>
    </citation>
    <scope>NUCLEOTIDE SEQUENCE</scope>
    <source>
        <strain evidence="7">DSM 44838</strain>
    </source>
</reference>